<evidence type="ECO:0000313" key="2">
    <source>
        <dbReference type="Proteomes" id="UP000886523"/>
    </source>
</evidence>
<protein>
    <submittedName>
        <fullName evidence="1">Uncharacterized protein</fullName>
    </submittedName>
</protein>
<dbReference type="AlphaFoldDB" id="A0A9P6DVD6"/>
<feature type="non-terminal residue" evidence="1">
    <location>
        <position position="61"/>
    </location>
</feature>
<gene>
    <name evidence="1" type="ORF">BS47DRAFT_1255234</name>
</gene>
<keyword evidence="2" id="KW-1185">Reference proteome</keyword>
<dbReference type="EMBL" id="MU128984">
    <property type="protein sequence ID" value="KAF9512574.1"/>
    <property type="molecule type" value="Genomic_DNA"/>
</dbReference>
<dbReference type="OrthoDB" id="3364670at2759"/>
<proteinExistence type="predicted"/>
<reference evidence="1" key="1">
    <citation type="journal article" date="2020" name="Nat. Commun.">
        <title>Large-scale genome sequencing of mycorrhizal fungi provides insights into the early evolution of symbiotic traits.</title>
        <authorList>
            <person name="Miyauchi S."/>
            <person name="Kiss E."/>
            <person name="Kuo A."/>
            <person name="Drula E."/>
            <person name="Kohler A."/>
            <person name="Sanchez-Garcia M."/>
            <person name="Morin E."/>
            <person name="Andreopoulos B."/>
            <person name="Barry K.W."/>
            <person name="Bonito G."/>
            <person name="Buee M."/>
            <person name="Carver A."/>
            <person name="Chen C."/>
            <person name="Cichocki N."/>
            <person name="Clum A."/>
            <person name="Culley D."/>
            <person name="Crous P.W."/>
            <person name="Fauchery L."/>
            <person name="Girlanda M."/>
            <person name="Hayes R.D."/>
            <person name="Keri Z."/>
            <person name="LaButti K."/>
            <person name="Lipzen A."/>
            <person name="Lombard V."/>
            <person name="Magnuson J."/>
            <person name="Maillard F."/>
            <person name="Murat C."/>
            <person name="Nolan M."/>
            <person name="Ohm R.A."/>
            <person name="Pangilinan J."/>
            <person name="Pereira M.F."/>
            <person name="Perotto S."/>
            <person name="Peter M."/>
            <person name="Pfister S."/>
            <person name="Riley R."/>
            <person name="Sitrit Y."/>
            <person name="Stielow J.B."/>
            <person name="Szollosi G."/>
            <person name="Zifcakova L."/>
            <person name="Stursova M."/>
            <person name="Spatafora J.W."/>
            <person name="Tedersoo L."/>
            <person name="Vaario L.M."/>
            <person name="Yamada A."/>
            <person name="Yan M."/>
            <person name="Wang P."/>
            <person name="Xu J."/>
            <person name="Bruns T."/>
            <person name="Baldrian P."/>
            <person name="Vilgalys R."/>
            <person name="Dunand C."/>
            <person name="Henrissat B."/>
            <person name="Grigoriev I.V."/>
            <person name="Hibbett D."/>
            <person name="Nagy L.G."/>
            <person name="Martin F.M."/>
        </authorList>
    </citation>
    <scope>NUCLEOTIDE SEQUENCE</scope>
    <source>
        <strain evidence="1">UP504</strain>
    </source>
</reference>
<accession>A0A9P6DVD6</accession>
<organism evidence="1 2">
    <name type="scientific">Hydnum rufescens UP504</name>
    <dbReference type="NCBI Taxonomy" id="1448309"/>
    <lineage>
        <taxon>Eukaryota</taxon>
        <taxon>Fungi</taxon>
        <taxon>Dikarya</taxon>
        <taxon>Basidiomycota</taxon>
        <taxon>Agaricomycotina</taxon>
        <taxon>Agaricomycetes</taxon>
        <taxon>Cantharellales</taxon>
        <taxon>Hydnaceae</taxon>
        <taxon>Hydnum</taxon>
    </lineage>
</organism>
<comment type="caution">
    <text evidence="1">The sequence shown here is derived from an EMBL/GenBank/DDBJ whole genome shotgun (WGS) entry which is preliminary data.</text>
</comment>
<dbReference type="Proteomes" id="UP000886523">
    <property type="component" value="Unassembled WGS sequence"/>
</dbReference>
<evidence type="ECO:0000313" key="1">
    <source>
        <dbReference type="EMBL" id="KAF9512574.1"/>
    </source>
</evidence>
<name>A0A9P6DVD6_9AGAM</name>
<sequence>MWTPSEQQFYALAIIDFVMAQLPVDWQVGILYDVSCQIHQSALKWNLVPCWIPQIVFGISV</sequence>